<name>A0A848M6U6_PAELE</name>
<feature type="transmembrane region" description="Helical" evidence="12">
    <location>
        <begin position="112"/>
        <end position="132"/>
    </location>
</feature>
<dbReference type="AlphaFoldDB" id="A0A848M6U6"/>
<comment type="subcellular location">
    <subcellularLocation>
        <location evidence="2">Membrane</location>
        <topology evidence="2">Multi-pass membrane protein</topology>
    </subcellularLocation>
</comment>
<proteinExistence type="inferred from homology"/>
<evidence type="ECO:0000313" key="15">
    <source>
        <dbReference type="Proteomes" id="UP000565468"/>
    </source>
</evidence>
<keyword evidence="10" id="KW-0482">Metalloprotease</keyword>
<feature type="transmembrane region" description="Helical" evidence="12">
    <location>
        <begin position="83"/>
        <end position="106"/>
    </location>
</feature>
<dbReference type="Proteomes" id="UP000565468">
    <property type="component" value="Unassembled WGS sequence"/>
</dbReference>
<evidence type="ECO:0000256" key="5">
    <source>
        <dbReference type="ARBA" id="ARBA00022692"/>
    </source>
</evidence>
<keyword evidence="6" id="KW-0479">Metal-binding</keyword>
<keyword evidence="15" id="KW-1185">Reference proteome</keyword>
<keyword evidence="9 12" id="KW-1133">Transmembrane helix</keyword>
<reference evidence="14 15" key="1">
    <citation type="submission" date="2020-04" db="EMBL/GenBank/DDBJ databases">
        <title>Paenibacillus algicola sp. nov., a novel marine bacterium producing alginate lyase.</title>
        <authorList>
            <person name="Huang H."/>
        </authorList>
    </citation>
    <scope>NUCLEOTIDE SEQUENCE [LARGE SCALE GENOMIC DNA]</scope>
    <source>
        <strain evidence="14 15">L7-75</strain>
    </source>
</reference>
<keyword evidence="7" id="KW-0378">Hydrolase</keyword>
<dbReference type="GO" id="GO:0016020">
    <property type="term" value="C:membrane"/>
    <property type="evidence" value="ECO:0007669"/>
    <property type="project" value="UniProtKB-SubCell"/>
</dbReference>
<dbReference type="CDD" id="cd06161">
    <property type="entry name" value="S2P-M50_SpoIVFB"/>
    <property type="match status" value="1"/>
</dbReference>
<evidence type="ECO:0000256" key="3">
    <source>
        <dbReference type="ARBA" id="ARBA00007931"/>
    </source>
</evidence>
<feature type="domain" description="Peptidase M50" evidence="13">
    <location>
        <begin position="103"/>
        <end position="145"/>
    </location>
</feature>
<protein>
    <submittedName>
        <fullName evidence="14">Zn-dependent protease</fullName>
    </submittedName>
</protein>
<evidence type="ECO:0000256" key="7">
    <source>
        <dbReference type="ARBA" id="ARBA00022801"/>
    </source>
</evidence>
<dbReference type="Pfam" id="PF02163">
    <property type="entry name" value="Peptidase_M50"/>
    <property type="match status" value="2"/>
</dbReference>
<accession>A0A848M6U6</accession>
<comment type="cofactor">
    <cofactor evidence="1">
        <name>Zn(2+)</name>
        <dbReference type="ChEBI" id="CHEBI:29105"/>
    </cofactor>
</comment>
<evidence type="ECO:0000256" key="9">
    <source>
        <dbReference type="ARBA" id="ARBA00022989"/>
    </source>
</evidence>
<comment type="similarity">
    <text evidence="3">Belongs to the peptidase M50B family.</text>
</comment>
<evidence type="ECO:0000313" key="14">
    <source>
        <dbReference type="EMBL" id="NMO95314.1"/>
    </source>
</evidence>
<evidence type="ECO:0000256" key="10">
    <source>
        <dbReference type="ARBA" id="ARBA00023049"/>
    </source>
</evidence>
<gene>
    <name evidence="14" type="ORF">HII30_05870</name>
</gene>
<feature type="transmembrane region" description="Helical" evidence="12">
    <location>
        <begin position="180"/>
        <end position="198"/>
    </location>
</feature>
<organism evidence="14 15">
    <name type="scientific">Paenibacillus lemnae</name>
    <dbReference type="NCBI Taxonomy" id="1330551"/>
    <lineage>
        <taxon>Bacteria</taxon>
        <taxon>Bacillati</taxon>
        <taxon>Bacillota</taxon>
        <taxon>Bacilli</taxon>
        <taxon>Bacillales</taxon>
        <taxon>Paenibacillaceae</taxon>
        <taxon>Paenibacillus</taxon>
    </lineage>
</organism>
<feature type="transmembrane region" description="Helical" evidence="12">
    <location>
        <begin position="153"/>
        <end position="174"/>
    </location>
</feature>
<dbReference type="RefSeq" id="WP_169504052.1">
    <property type="nucleotide sequence ID" value="NZ_JABBPN010000003.1"/>
</dbReference>
<evidence type="ECO:0000256" key="12">
    <source>
        <dbReference type="SAM" id="Phobius"/>
    </source>
</evidence>
<feature type="transmembrane region" description="Helical" evidence="12">
    <location>
        <begin position="7"/>
        <end position="25"/>
    </location>
</feature>
<dbReference type="EMBL" id="JABBPN010000003">
    <property type="protein sequence ID" value="NMO95314.1"/>
    <property type="molecule type" value="Genomic_DNA"/>
</dbReference>
<evidence type="ECO:0000256" key="2">
    <source>
        <dbReference type="ARBA" id="ARBA00004141"/>
    </source>
</evidence>
<feature type="transmembrane region" description="Helical" evidence="12">
    <location>
        <begin position="31"/>
        <end position="54"/>
    </location>
</feature>
<sequence>MITIRGTVLSLHPLFVIIMLASVVTGNFLELLTLFTIVFIHELGHAGAAAAMGFKVRSIQMLPFGGVAVIEDNGRMNAYREMVIALAGPLQNAVMIGAGMLCQSMGWGDAQFLGYIIQSNIIIALFNLLPILPLDGGKLLQAAISLFAPYHSTLIWTSRAGLACSVIMLVYALLPLIHGKGVQLNLILIGLFLVYSNFEDYRNIPYRFLRFLVNRNRSYEDQEQESGAAQPIVADSSKPLDDILRLFKREKYHLIYVMSRSGGLLAVLPEQQVIASYFSTKNPPLKR</sequence>
<evidence type="ECO:0000256" key="8">
    <source>
        <dbReference type="ARBA" id="ARBA00022833"/>
    </source>
</evidence>
<evidence type="ECO:0000256" key="6">
    <source>
        <dbReference type="ARBA" id="ARBA00022723"/>
    </source>
</evidence>
<dbReference type="PANTHER" id="PTHR39188:SF3">
    <property type="entry name" value="STAGE IV SPORULATION PROTEIN FB"/>
    <property type="match status" value="1"/>
</dbReference>
<evidence type="ECO:0000256" key="4">
    <source>
        <dbReference type="ARBA" id="ARBA00022670"/>
    </source>
</evidence>
<feature type="domain" description="Peptidase M50" evidence="13">
    <location>
        <begin position="31"/>
        <end position="95"/>
    </location>
</feature>
<evidence type="ECO:0000259" key="13">
    <source>
        <dbReference type="Pfam" id="PF02163"/>
    </source>
</evidence>
<evidence type="ECO:0000256" key="1">
    <source>
        <dbReference type="ARBA" id="ARBA00001947"/>
    </source>
</evidence>
<keyword evidence="4 14" id="KW-0645">Protease</keyword>
<evidence type="ECO:0000256" key="11">
    <source>
        <dbReference type="ARBA" id="ARBA00023136"/>
    </source>
</evidence>
<dbReference type="GO" id="GO:0006508">
    <property type="term" value="P:proteolysis"/>
    <property type="evidence" value="ECO:0007669"/>
    <property type="project" value="UniProtKB-KW"/>
</dbReference>
<comment type="caution">
    <text evidence="14">The sequence shown here is derived from an EMBL/GenBank/DDBJ whole genome shotgun (WGS) entry which is preliminary data.</text>
</comment>
<dbReference type="GO" id="GO:0046872">
    <property type="term" value="F:metal ion binding"/>
    <property type="evidence" value="ECO:0007669"/>
    <property type="project" value="UniProtKB-KW"/>
</dbReference>
<dbReference type="PANTHER" id="PTHR39188">
    <property type="entry name" value="MEMBRANE-ASSOCIATED ZINC METALLOPROTEASE M50B"/>
    <property type="match status" value="1"/>
</dbReference>
<dbReference type="GO" id="GO:0008237">
    <property type="term" value="F:metallopeptidase activity"/>
    <property type="evidence" value="ECO:0007669"/>
    <property type="project" value="UniProtKB-KW"/>
</dbReference>
<keyword evidence="11 12" id="KW-0472">Membrane</keyword>
<dbReference type="InterPro" id="IPR008915">
    <property type="entry name" value="Peptidase_M50"/>
</dbReference>
<keyword evidence="5 12" id="KW-0812">Transmembrane</keyword>
<keyword evidence="8" id="KW-0862">Zinc</keyword>